<dbReference type="Proteomes" id="UP000690515">
    <property type="component" value="Unassembled WGS sequence"/>
</dbReference>
<comment type="caution">
    <text evidence="2">The sequence shown here is derived from an EMBL/GenBank/DDBJ whole genome shotgun (WGS) entry which is preliminary data.</text>
</comment>
<dbReference type="SUPFAM" id="SSF52833">
    <property type="entry name" value="Thioredoxin-like"/>
    <property type="match status" value="1"/>
</dbReference>
<gene>
    <name evidence="2" type="ORF">KCG35_17535</name>
</gene>
<dbReference type="EMBL" id="JAGSOY010000052">
    <property type="protein sequence ID" value="MBU2712873.1"/>
    <property type="molecule type" value="Genomic_DNA"/>
</dbReference>
<organism evidence="2 3">
    <name type="scientific">Zooshikella harenae</name>
    <dbReference type="NCBI Taxonomy" id="2827238"/>
    <lineage>
        <taxon>Bacteria</taxon>
        <taxon>Pseudomonadati</taxon>
        <taxon>Pseudomonadota</taxon>
        <taxon>Gammaproteobacteria</taxon>
        <taxon>Oceanospirillales</taxon>
        <taxon>Zooshikellaceae</taxon>
        <taxon>Zooshikella</taxon>
    </lineage>
</organism>
<evidence type="ECO:0000259" key="1">
    <source>
        <dbReference type="Pfam" id="PF01323"/>
    </source>
</evidence>
<dbReference type="Gene3D" id="3.40.30.10">
    <property type="entry name" value="Glutaredoxin"/>
    <property type="match status" value="1"/>
</dbReference>
<dbReference type="CDD" id="cd03025">
    <property type="entry name" value="DsbA_FrnE_like"/>
    <property type="match status" value="1"/>
</dbReference>
<proteinExistence type="predicted"/>
<dbReference type="RefSeq" id="WP_215821094.1">
    <property type="nucleotide sequence ID" value="NZ_JAGSOY010000052.1"/>
</dbReference>
<keyword evidence="3" id="KW-1185">Reference proteome</keyword>
<dbReference type="Pfam" id="PF01323">
    <property type="entry name" value="DSBA"/>
    <property type="match status" value="1"/>
</dbReference>
<feature type="domain" description="DSBA-like thioredoxin" evidence="1">
    <location>
        <begin position="5"/>
        <end position="185"/>
    </location>
</feature>
<protein>
    <submittedName>
        <fullName evidence="2">DsbA family protein</fullName>
    </submittedName>
</protein>
<evidence type="ECO:0000313" key="3">
    <source>
        <dbReference type="Proteomes" id="UP000690515"/>
    </source>
</evidence>
<dbReference type="InterPro" id="IPR036249">
    <property type="entry name" value="Thioredoxin-like_sf"/>
</dbReference>
<sequence length="227" mass="25850">MVALHYFYDPLCGWCYGALDIIHAAALIKDIPFVMHAGGMMQKQPVTAAMQQFIMEHDKRIKLETGQIFGNGYTEGLLHNATAWFDSYLPIRAILVAELMGIAPLIMLDQIQKAHYLQGREIAQINVLADIAELQGLIRYTFIEKLNQSVEEMELHIKISRQLMVLHGFSGFPTLALENNGQWFSINVRDFFRKAEKIIPYIQSIISNKDRDEVELSKQFCSLDGCV</sequence>
<dbReference type="InterPro" id="IPR001853">
    <property type="entry name" value="DSBA-like_thioredoxin_dom"/>
</dbReference>
<evidence type="ECO:0000313" key="2">
    <source>
        <dbReference type="EMBL" id="MBU2712873.1"/>
    </source>
</evidence>
<reference evidence="2 3" key="1">
    <citation type="submission" date="2021-04" db="EMBL/GenBank/DDBJ databases">
        <authorList>
            <person name="Pira H."/>
            <person name="Risdian C."/>
            <person name="Wink J."/>
        </authorList>
    </citation>
    <scope>NUCLEOTIDE SEQUENCE [LARGE SCALE GENOMIC DNA]</scope>
    <source>
        <strain evidence="2 3">WH53</strain>
    </source>
</reference>
<name>A0ABS5ZG80_9GAMM</name>
<accession>A0ABS5ZG80</accession>